<keyword evidence="10" id="KW-1185">Reference proteome</keyword>
<gene>
    <name evidence="9" type="ORF">VTK73DRAFT_1180</name>
</gene>
<feature type="region of interest" description="Disordered" evidence="7">
    <location>
        <begin position="261"/>
        <end position="312"/>
    </location>
</feature>
<feature type="region of interest" description="Disordered" evidence="7">
    <location>
        <begin position="335"/>
        <end position="418"/>
    </location>
</feature>
<evidence type="ECO:0000256" key="5">
    <source>
        <dbReference type="ARBA" id="ARBA00023098"/>
    </source>
</evidence>
<sequence>MVALYLLDRLQQQTARQASPLPDTHPHYSSLNPPPDPLRLLGDSPVLFASTRPALLPYADPLVALASRLAFLPYHVLVPHAAARDVLRIPMAERVSFRTVSSSSSYRRSPSPPAVSSLFPDTSSAPIVLPVSPSTLLLELRAGQDLQVYDVSVALTARLSGLRWLMGRYRAVAFAAGTGAFWACELLFAGAAWLVWWYGASARRNSDDERTRMMEEEEDVDEQEKMAGALPAGIKREEEEGGRDDLAGLKRELKAIAEKIKRSKRGKGKGKEPMGLPPPSPPSGTNEDVHIKREDEDEDEEEGVSLDDYDDGVLEAGDVDANVAAAIHLIDKLAAISETSEGETDANDEENEGEGTPGPVGRGGHWYVSGALREEDDADDADGETPPTPGAEGSGGGGDKGTGTSFSAGSGDGLRRRT</sequence>
<dbReference type="PANTHER" id="PTHR21212:SF0">
    <property type="entry name" value="SEIPIN"/>
    <property type="match status" value="1"/>
</dbReference>
<evidence type="ECO:0000256" key="2">
    <source>
        <dbReference type="ARBA" id="ARBA00022692"/>
    </source>
</evidence>
<keyword evidence="2 8" id="KW-0812">Transmembrane</keyword>
<dbReference type="Proteomes" id="UP001586593">
    <property type="component" value="Unassembled WGS sequence"/>
</dbReference>
<dbReference type="PANTHER" id="PTHR21212">
    <property type="entry name" value="BERNARDINELLI-SEIP CONGENITAL LIPODYSTROPHY 2 HOMOLOG BSCL2 PROTEIN"/>
    <property type="match status" value="1"/>
</dbReference>
<feature type="transmembrane region" description="Helical" evidence="8">
    <location>
        <begin position="172"/>
        <end position="198"/>
    </location>
</feature>
<evidence type="ECO:0000313" key="9">
    <source>
        <dbReference type="EMBL" id="KAL1845078.1"/>
    </source>
</evidence>
<keyword evidence="5" id="KW-0443">Lipid metabolism</keyword>
<organism evidence="9 10">
    <name type="scientific">Phialemonium thermophilum</name>
    <dbReference type="NCBI Taxonomy" id="223376"/>
    <lineage>
        <taxon>Eukaryota</taxon>
        <taxon>Fungi</taxon>
        <taxon>Dikarya</taxon>
        <taxon>Ascomycota</taxon>
        <taxon>Pezizomycotina</taxon>
        <taxon>Sordariomycetes</taxon>
        <taxon>Sordariomycetidae</taxon>
        <taxon>Cephalothecales</taxon>
        <taxon>Cephalothecaceae</taxon>
        <taxon>Phialemonium</taxon>
    </lineage>
</organism>
<reference evidence="9 10" key="1">
    <citation type="journal article" date="2024" name="Commun. Biol.">
        <title>Comparative genomic analysis of thermophilic fungi reveals convergent evolutionary adaptations and gene losses.</title>
        <authorList>
            <person name="Steindorff A.S."/>
            <person name="Aguilar-Pontes M.V."/>
            <person name="Robinson A.J."/>
            <person name="Andreopoulos B."/>
            <person name="LaButti K."/>
            <person name="Kuo A."/>
            <person name="Mondo S."/>
            <person name="Riley R."/>
            <person name="Otillar R."/>
            <person name="Haridas S."/>
            <person name="Lipzen A."/>
            <person name="Grimwood J."/>
            <person name="Schmutz J."/>
            <person name="Clum A."/>
            <person name="Reid I.D."/>
            <person name="Moisan M.C."/>
            <person name="Butler G."/>
            <person name="Nguyen T.T.M."/>
            <person name="Dewar K."/>
            <person name="Conant G."/>
            <person name="Drula E."/>
            <person name="Henrissat B."/>
            <person name="Hansel C."/>
            <person name="Singer S."/>
            <person name="Hutchinson M.I."/>
            <person name="de Vries R.P."/>
            <person name="Natvig D.O."/>
            <person name="Powell A.J."/>
            <person name="Tsang A."/>
            <person name="Grigoriev I.V."/>
        </authorList>
    </citation>
    <scope>NUCLEOTIDE SEQUENCE [LARGE SCALE GENOMIC DNA]</scope>
    <source>
        <strain evidence="9 10">ATCC 24622</strain>
    </source>
</reference>
<evidence type="ECO:0000256" key="6">
    <source>
        <dbReference type="ARBA" id="ARBA00023136"/>
    </source>
</evidence>
<name>A0ABR3VTR8_9PEZI</name>
<protein>
    <submittedName>
        <fullName evidence="9">Uncharacterized protein</fullName>
    </submittedName>
</protein>
<keyword evidence="6 8" id="KW-0472">Membrane</keyword>
<feature type="compositionally biased region" description="Acidic residues" evidence="7">
    <location>
        <begin position="295"/>
        <end position="312"/>
    </location>
</feature>
<evidence type="ECO:0000256" key="7">
    <source>
        <dbReference type="SAM" id="MobiDB-lite"/>
    </source>
</evidence>
<dbReference type="EMBL" id="JAZHXJ010001281">
    <property type="protein sequence ID" value="KAL1845078.1"/>
    <property type="molecule type" value="Genomic_DNA"/>
</dbReference>
<evidence type="ECO:0000256" key="3">
    <source>
        <dbReference type="ARBA" id="ARBA00022824"/>
    </source>
</evidence>
<feature type="compositionally biased region" description="Acidic residues" evidence="7">
    <location>
        <begin position="374"/>
        <end position="383"/>
    </location>
</feature>
<evidence type="ECO:0000256" key="8">
    <source>
        <dbReference type="SAM" id="Phobius"/>
    </source>
</evidence>
<keyword evidence="3" id="KW-0256">Endoplasmic reticulum</keyword>
<proteinExistence type="predicted"/>
<feature type="compositionally biased region" description="Gly residues" evidence="7">
    <location>
        <begin position="392"/>
        <end position="401"/>
    </location>
</feature>
<feature type="compositionally biased region" description="Acidic residues" evidence="7">
    <location>
        <begin position="340"/>
        <end position="353"/>
    </location>
</feature>
<feature type="region of interest" description="Disordered" evidence="7">
    <location>
        <begin position="15"/>
        <end position="35"/>
    </location>
</feature>
<keyword evidence="4 8" id="KW-1133">Transmembrane helix</keyword>
<evidence type="ECO:0000256" key="1">
    <source>
        <dbReference type="ARBA" id="ARBA00004477"/>
    </source>
</evidence>
<dbReference type="CDD" id="cd23995">
    <property type="entry name" value="Seipin_BSCL2_like"/>
    <property type="match status" value="1"/>
</dbReference>
<comment type="caution">
    <text evidence="9">The sequence shown here is derived from an EMBL/GenBank/DDBJ whole genome shotgun (WGS) entry which is preliminary data.</text>
</comment>
<accession>A0ABR3VTR8</accession>
<evidence type="ECO:0000256" key="4">
    <source>
        <dbReference type="ARBA" id="ARBA00022989"/>
    </source>
</evidence>
<feature type="region of interest" description="Disordered" evidence="7">
    <location>
        <begin position="206"/>
        <end position="248"/>
    </location>
</feature>
<evidence type="ECO:0000313" key="10">
    <source>
        <dbReference type="Proteomes" id="UP001586593"/>
    </source>
</evidence>
<dbReference type="InterPro" id="IPR009617">
    <property type="entry name" value="Seipin"/>
</dbReference>
<feature type="compositionally biased region" description="Basic and acidic residues" evidence="7">
    <location>
        <begin position="234"/>
        <end position="248"/>
    </location>
</feature>
<dbReference type="Pfam" id="PF06775">
    <property type="entry name" value="Seipin"/>
    <property type="match status" value="1"/>
</dbReference>
<comment type="subcellular location">
    <subcellularLocation>
        <location evidence="1">Endoplasmic reticulum membrane</location>
        <topology evidence="1">Multi-pass membrane protein</topology>
    </subcellularLocation>
</comment>
<feature type="compositionally biased region" description="Gly residues" evidence="7">
    <location>
        <begin position="355"/>
        <end position="364"/>
    </location>
</feature>